<organism evidence="2 3">
    <name type="scientific">Glycomyces luteolus</name>
    <dbReference type="NCBI Taxonomy" id="2670330"/>
    <lineage>
        <taxon>Bacteria</taxon>
        <taxon>Bacillati</taxon>
        <taxon>Actinomycetota</taxon>
        <taxon>Actinomycetes</taxon>
        <taxon>Glycomycetales</taxon>
        <taxon>Glycomycetaceae</taxon>
        <taxon>Glycomyces</taxon>
    </lineage>
</organism>
<sequence>MTYVVHGATGAQGSPVVAALAAKGVLITAITRRADAEVVCARTLAVDLASIQQLTDAYRGAEGVFVHLPVVDAATRETYAGNIITALREARPERVVYSTSGFPADADPMAAALAESSLSYAVIAPRYYLENLLLPHVQEGVRADGVLRYPLPADFASSWGSHLDIADAAVALFEQRNVTGTVEVGQSPAVTGKDLAEAFATAYGRDVVYEPQTPVDFAVRLVPFMGADAAAVVQNGYEQIVALPDNAIGAERSAQQLLGLTPRTTHQWLIDLGLHQA</sequence>
<dbReference type="InterPro" id="IPR036291">
    <property type="entry name" value="NAD(P)-bd_dom_sf"/>
</dbReference>
<dbReference type="PANTHER" id="PTHR43162:SF1">
    <property type="entry name" value="PRESTALK A DIFFERENTIATION PROTEIN A"/>
    <property type="match status" value="1"/>
</dbReference>
<dbReference type="Gene3D" id="3.40.50.720">
    <property type="entry name" value="NAD(P)-binding Rossmann-like Domain"/>
    <property type="match status" value="1"/>
</dbReference>
<comment type="caution">
    <text evidence="2">The sequence shown here is derived from an EMBL/GenBank/DDBJ whole genome shotgun (WGS) entry which is preliminary data.</text>
</comment>
<protein>
    <submittedName>
        <fullName evidence="2">NmrA family NAD(P)-binding protein</fullName>
    </submittedName>
</protein>
<dbReference type="EMBL" id="JAPZVP010000024">
    <property type="protein sequence ID" value="MDA1362507.1"/>
    <property type="molecule type" value="Genomic_DNA"/>
</dbReference>
<evidence type="ECO:0000259" key="1">
    <source>
        <dbReference type="Pfam" id="PF05368"/>
    </source>
</evidence>
<dbReference type="Pfam" id="PF05368">
    <property type="entry name" value="NmrA"/>
    <property type="match status" value="1"/>
</dbReference>
<dbReference type="Proteomes" id="UP001146067">
    <property type="component" value="Unassembled WGS sequence"/>
</dbReference>
<reference evidence="2" key="1">
    <citation type="submission" date="2022-12" db="EMBL/GenBank/DDBJ databases">
        <title>Gycomyces niveus sp.nov.,a novel actinomycete isolated from soil in Shouguan.</title>
        <authorList>
            <person name="Yang X."/>
        </authorList>
    </citation>
    <scope>NUCLEOTIDE SEQUENCE</scope>
    <source>
        <strain evidence="2">NEAU-A15</strain>
    </source>
</reference>
<accession>A0A9X3PF05</accession>
<proteinExistence type="predicted"/>
<feature type="domain" description="NmrA-like" evidence="1">
    <location>
        <begin position="4"/>
        <end position="226"/>
    </location>
</feature>
<keyword evidence="3" id="KW-1185">Reference proteome</keyword>
<dbReference type="InterPro" id="IPR008030">
    <property type="entry name" value="NmrA-like"/>
</dbReference>
<dbReference type="SUPFAM" id="SSF51735">
    <property type="entry name" value="NAD(P)-binding Rossmann-fold domains"/>
    <property type="match status" value="1"/>
</dbReference>
<dbReference type="InterPro" id="IPR051604">
    <property type="entry name" value="Ergot_Alk_Oxidoreductase"/>
</dbReference>
<evidence type="ECO:0000313" key="3">
    <source>
        <dbReference type="Proteomes" id="UP001146067"/>
    </source>
</evidence>
<dbReference type="AlphaFoldDB" id="A0A9X3PF05"/>
<gene>
    <name evidence="2" type="ORF">O1R50_22990</name>
</gene>
<dbReference type="RefSeq" id="WP_270112592.1">
    <property type="nucleotide sequence ID" value="NZ_JAPZVP010000024.1"/>
</dbReference>
<evidence type="ECO:0000313" key="2">
    <source>
        <dbReference type="EMBL" id="MDA1362507.1"/>
    </source>
</evidence>
<dbReference type="PANTHER" id="PTHR43162">
    <property type="match status" value="1"/>
</dbReference>
<name>A0A9X3PF05_9ACTN</name>